<evidence type="ECO:0000313" key="2">
    <source>
        <dbReference type="Proteomes" id="UP000800039"/>
    </source>
</evidence>
<keyword evidence="2" id="KW-1185">Reference proteome</keyword>
<dbReference type="GeneID" id="63854446"/>
<protein>
    <submittedName>
        <fullName evidence="1">Uncharacterized protein</fullName>
    </submittedName>
</protein>
<dbReference type="RefSeq" id="XP_040783913.1">
    <property type="nucleotide sequence ID" value="XM_040937196.1"/>
</dbReference>
<comment type="caution">
    <text evidence="1">The sequence shown here is derived from an EMBL/GenBank/DDBJ whole genome shotgun (WGS) entry which is preliminary data.</text>
</comment>
<sequence>MKEHEQGVEKARAVISFDILKLAPTSSSRFGFIDDSSITGFISFVKLAEELTNKAVRTCLDNPQLFPPESKTYIVCATLNNNVVTAPEQLRVIVQWHYEWSNQALIDNDTHLGTVFIDGRSGSPRAYVEDRDITDVPENAPAWRVAVENGQTRYQLTISNVVIESQTNPPVNQWILNGQKWIMWNGHSWASQ</sequence>
<name>A0A9P4G979_9PLEO</name>
<reference evidence="1" key="1">
    <citation type="submission" date="2020-01" db="EMBL/GenBank/DDBJ databases">
        <authorList>
            <consortium name="DOE Joint Genome Institute"/>
            <person name="Haridas S."/>
            <person name="Albert R."/>
            <person name="Binder M."/>
            <person name="Bloem J."/>
            <person name="Labutti K."/>
            <person name="Salamov A."/>
            <person name="Andreopoulos B."/>
            <person name="Baker S.E."/>
            <person name="Barry K."/>
            <person name="Bills G."/>
            <person name="Bluhm B.H."/>
            <person name="Cannon C."/>
            <person name="Castanera R."/>
            <person name="Culley D.E."/>
            <person name="Daum C."/>
            <person name="Ezra D."/>
            <person name="Gonzalez J.B."/>
            <person name="Henrissat B."/>
            <person name="Kuo A."/>
            <person name="Liang C."/>
            <person name="Lipzen A."/>
            <person name="Lutzoni F."/>
            <person name="Magnuson J."/>
            <person name="Mondo S."/>
            <person name="Nolan M."/>
            <person name="Ohm R."/>
            <person name="Pangilinan J."/>
            <person name="Park H.-J."/>
            <person name="Ramirez L."/>
            <person name="Alfaro M."/>
            <person name="Sun H."/>
            <person name="Tritt A."/>
            <person name="Yoshinaga Y."/>
            <person name="Zwiers L.-H."/>
            <person name="Turgeon B.G."/>
            <person name="Goodwin S.B."/>
            <person name="Spatafora J.W."/>
            <person name="Crous P.W."/>
            <person name="Grigoriev I.V."/>
        </authorList>
    </citation>
    <scope>NUCLEOTIDE SEQUENCE</scope>
    <source>
        <strain evidence="1">CBS 394.84</strain>
    </source>
</reference>
<dbReference type="EMBL" id="ML976618">
    <property type="protein sequence ID" value="KAF1841350.1"/>
    <property type="molecule type" value="Genomic_DNA"/>
</dbReference>
<proteinExistence type="predicted"/>
<accession>A0A9P4G979</accession>
<dbReference type="OrthoDB" id="5368615at2759"/>
<dbReference type="Proteomes" id="UP000800039">
    <property type="component" value="Unassembled WGS sequence"/>
</dbReference>
<organism evidence="1 2">
    <name type="scientific">Cucurbitaria berberidis CBS 394.84</name>
    <dbReference type="NCBI Taxonomy" id="1168544"/>
    <lineage>
        <taxon>Eukaryota</taxon>
        <taxon>Fungi</taxon>
        <taxon>Dikarya</taxon>
        <taxon>Ascomycota</taxon>
        <taxon>Pezizomycotina</taxon>
        <taxon>Dothideomycetes</taxon>
        <taxon>Pleosporomycetidae</taxon>
        <taxon>Pleosporales</taxon>
        <taxon>Pleosporineae</taxon>
        <taxon>Cucurbitariaceae</taxon>
        <taxon>Cucurbitaria</taxon>
    </lineage>
</organism>
<evidence type="ECO:0000313" key="1">
    <source>
        <dbReference type="EMBL" id="KAF1841350.1"/>
    </source>
</evidence>
<dbReference type="AlphaFoldDB" id="A0A9P4G979"/>
<gene>
    <name evidence="1" type="ORF">K460DRAFT_408819</name>
</gene>